<dbReference type="CDD" id="cd00067">
    <property type="entry name" value="GAL4"/>
    <property type="match status" value="1"/>
</dbReference>
<dbReference type="PANTHER" id="PTHR36206:SF12">
    <property type="entry name" value="ASPERCRYPTIN BIOSYNTHESIS CLUSTER-SPECIFIC TRANSCRIPTION REGULATOR ATNN-RELATED"/>
    <property type="match status" value="1"/>
</dbReference>
<evidence type="ECO:0000256" key="6">
    <source>
        <dbReference type="ARBA" id="ARBA00023242"/>
    </source>
</evidence>
<name>A0ABR0JP10_9EURO</name>
<keyword evidence="5" id="KW-0804">Transcription</keyword>
<evidence type="ECO:0000256" key="5">
    <source>
        <dbReference type="ARBA" id="ARBA00023163"/>
    </source>
</evidence>
<dbReference type="PANTHER" id="PTHR36206">
    <property type="entry name" value="ASPERCRYPTIN BIOSYNTHESIS CLUSTER-SPECIFIC TRANSCRIPTION REGULATOR ATNN-RELATED"/>
    <property type="match status" value="1"/>
</dbReference>
<feature type="region of interest" description="Disordered" evidence="7">
    <location>
        <begin position="37"/>
        <end position="59"/>
    </location>
</feature>
<evidence type="ECO:0000256" key="3">
    <source>
        <dbReference type="ARBA" id="ARBA00023015"/>
    </source>
</evidence>
<evidence type="ECO:0000256" key="7">
    <source>
        <dbReference type="SAM" id="MobiDB-lite"/>
    </source>
</evidence>
<proteinExistence type="predicted"/>
<evidence type="ECO:0000256" key="2">
    <source>
        <dbReference type="ARBA" id="ARBA00022833"/>
    </source>
</evidence>
<keyword evidence="4" id="KW-0238">DNA-binding</keyword>
<gene>
    <name evidence="8" type="ORF">LTR69_001691</name>
</gene>
<organism evidence="8 9">
    <name type="scientific">Exophiala sideris</name>
    <dbReference type="NCBI Taxonomy" id="1016849"/>
    <lineage>
        <taxon>Eukaryota</taxon>
        <taxon>Fungi</taxon>
        <taxon>Dikarya</taxon>
        <taxon>Ascomycota</taxon>
        <taxon>Pezizomycotina</taxon>
        <taxon>Eurotiomycetes</taxon>
        <taxon>Chaetothyriomycetidae</taxon>
        <taxon>Chaetothyriales</taxon>
        <taxon>Herpotrichiellaceae</taxon>
        <taxon>Exophiala</taxon>
    </lineage>
</organism>
<evidence type="ECO:0008006" key="10">
    <source>
        <dbReference type="Google" id="ProtNLM"/>
    </source>
</evidence>
<protein>
    <recommendedName>
        <fullName evidence="10">Zn(2)-C6 fungal-type domain-containing protein</fullName>
    </recommendedName>
</protein>
<evidence type="ECO:0000313" key="9">
    <source>
        <dbReference type="Proteomes" id="UP001345691"/>
    </source>
</evidence>
<sequence length="670" mass="75373">MVNGAFVLADRTSTYTPPARPVTGQAQRERDVIDVSNELAARETRDRSPTRLKRSHNKASKSQVYVGVLPMFEPSTQPIPLSPDTSRTSTVGVTITAVNQAQCLCDETQPHCQRCAKAGRFCEGYAQPKTWLFEPASNTPPNSEVVSCLNTTNAIHFFEDSELNRPTQYFLALTAPAVAGFFAEMMESLNDDKGMVSYSTAQAWTFWNKLVVQASETNASIRHSLAAISSLHEWLELTKRNPWQNHSFTLHYTNAITEINKNQGTIPLEILLIACVLFAHCDFLMGAAGAGMKHLRSGYMIMSESRQKQVQLPVEVRELIEPMIAGFMAKSAKYRLTDSAATKSEAAEATSPSLPEMPKIFQNLSQANKHLLEAVYWVLSLELRQSQQLATMAPSVRKYVTDWATAFDRWKSTYELDDPLMKDWQLLLLAHHRMAFLILKTLPPENDQGYTRAAADFRIMFAQLRTFLRAGYTNLDPKQSDHLVLKTHLGFIAPLFFIATNCRVHEIRQGALEALEDLNVVEGHWNSCVAYAIAKTAGEIDEKINETNPSKTIRIKLDRVDRLKDGTMTMTFYKVYGHISSDEAESKIITEPACHHEVNMQWVCICTVDVAVLLTKSFSLWCVSSNCVAFKPRSSHGSCIAIVGRRNLQDKSLRKWFIEPPLYFLKAMPF</sequence>
<keyword evidence="2" id="KW-0862">Zinc</keyword>
<evidence type="ECO:0000313" key="8">
    <source>
        <dbReference type="EMBL" id="KAK5067702.1"/>
    </source>
</evidence>
<evidence type="ECO:0000256" key="1">
    <source>
        <dbReference type="ARBA" id="ARBA00022723"/>
    </source>
</evidence>
<accession>A0ABR0JP10</accession>
<feature type="compositionally biased region" description="Basic residues" evidence="7">
    <location>
        <begin position="50"/>
        <end position="59"/>
    </location>
</feature>
<keyword evidence="1" id="KW-0479">Metal-binding</keyword>
<evidence type="ECO:0000256" key="4">
    <source>
        <dbReference type="ARBA" id="ARBA00023125"/>
    </source>
</evidence>
<reference evidence="8 9" key="1">
    <citation type="submission" date="2023-08" db="EMBL/GenBank/DDBJ databases">
        <title>Black Yeasts Isolated from many extreme environments.</title>
        <authorList>
            <person name="Coleine C."/>
            <person name="Stajich J.E."/>
            <person name="Selbmann L."/>
        </authorList>
    </citation>
    <scope>NUCLEOTIDE SEQUENCE [LARGE SCALE GENOMIC DNA]</scope>
    <source>
        <strain evidence="8 9">CCFEE 6328</strain>
    </source>
</reference>
<keyword evidence="6" id="KW-0539">Nucleus</keyword>
<dbReference type="EMBL" id="JAVRRF010000002">
    <property type="protein sequence ID" value="KAK5067702.1"/>
    <property type="molecule type" value="Genomic_DNA"/>
</dbReference>
<dbReference type="InterPro" id="IPR001138">
    <property type="entry name" value="Zn2Cys6_DnaBD"/>
</dbReference>
<dbReference type="Proteomes" id="UP001345691">
    <property type="component" value="Unassembled WGS sequence"/>
</dbReference>
<dbReference type="InterPro" id="IPR052360">
    <property type="entry name" value="Transcr_Regulatory_Proteins"/>
</dbReference>
<keyword evidence="3" id="KW-0805">Transcription regulation</keyword>
<comment type="caution">
    <text evidence="8">The sequence shown here is derived from an EMBL/GenBank/DDBJ whole genome shotgun (WGS) entry which is preliminary data.</text>
</comment>
<feature type="compositionally biased region" description="Basic and acidic residues" evidence="7">
    <location>
        <begin position="40"/>
        <end position="49"/>
    </location>
</feature>
<keyword evidence="9" id="KW-1185">Reference proteome</keyword>